<dbReference type="PANTHER" id="PTHR44846">
    <property type="entry name" value="MANNOSYL-D-GLYCERATE TRANSPORT/METABOLISM SYSTEM REPRESSOR MNGR-RELATED"/>
    <property type="match status" value="1"/>
</dbReference>
<dbReference type="Pfam" id="PF07702">
    <property type="entry name" value="UTRA"/>
    <property type="match status" value="1"/>
</dbReference>
<dbReference type="Pfam" id="PF00392">
    <property type="entry name" value="GntR"/>
    <property type="match status" value="1"/>
</dbReference>
<evidence type="ECO:0000313" key="5">
    <source>
        <dbReference type="EMBL" id="GAA2216499.1"/>
    </source>
</evidence>
<accession>A0ABN3D4H6</accession>
<dbReference type="PANTHER" id="PTHR44846:SF17">
    <property type="entry name" value="GNTR-FAMILY TRANSCRIPTIONAL REGULATOR"/>
    <property type="match status" value="1"/>
</dbReference>
<dbReference type="InterPro" id="IPR036390">
    <property type="entry name" value="WH_DNA-bd_sf"/>
</dbReference>
<evidence type="ECO:0000313" key="6">
    <source>
        <dbReference type="Proteomes" id="UP001499843"/>
    </source>
</evidence>
<reference evidence="5 6" key="1">
    <citation type="journal article" date="2019" name="Int. J. Syst. Evol. Microbiol.">
        <title>The Global Catalogue of Microorganisms (GCM) 10K type strain sequencing project: providing services to taxonomists for standard genome sequencing and annotation.</title>
        <authorList>
            <consortium name="The Broad Institute Genomics Platform"/>
            <consortium name="The Broad Institute Genome Sequencing Center for Infectious Disease"/>
            <person name="Wu L."/>
            <person name="Ma J."/>
        </authorList>
    </citation>
    <scope>NUCLEOTIDE SEQUENCE [LARGE SCALE GENOMIC DNA]</scope>
    <source>
        <strain evidence="5 6">JCM 16114</strain>
    </source>
</reference>
<gene>
    <name evidence="5" type="ORF">GCM10009850_119680</name>
</gene>
<dbReference type="SUPFAM" id="SSF64288">
    <property type="entry name" value="Chorismate lyase-like"/>
    <property type="match status" value="1"/>
</dbReference>
<dbReference type="PRINTS" id="PR00035">
    <property type="entry name" value="HTHGNTR"/>
</dbReference>
<dbReference type="RefSeq" id="WP_344496147.1">
    <property type="nucleotide sequence ID" value="NZ_BAAAQX010000071.1"/>
</dbReference>
<keyword evidence="1" id="KW-0805">Transcription regulation</keyword>
<feature type="domain" description="HTH gntR-type" evidence="4">
    <location>
        <begin position="2"/>
        <end position="70"/>
    </location>
</feature>
<dbReference type="InterPro" id="IPR050679">
    <property type="entry name" value="Bact_HTH_transcr_reg"/>
</dbReference>
<keyword evidence="3" id="KW-0804">Transcription</keyword>
<dbReference type="InterPro" id="IPR036388">
    <property type="entry name" value="WH-like_DNA-bd_sf"/>
</dbReference>
<organism evidence="5 6">
    <name type="scientific">Nonomuraea monospora</name>
    <dbReference type="NCBI Taxonomy" id="568818"/>
    <lineage>
        <taxon>Bacteria</taxon>
        <taxon>Bacillati</taxon>
        <taxon>Actinomycetota</taxon>
        <taxon>Actinomycetes</taxon>
        <taxon>Streptosporangiales</taxon>
        <taxon>Streptosporangiaceae</taxon>
        <taxon>Nonomuraea</taxon>
    </lineage>
</organism>
<protein>
    <submittedName>
        <fullName evidence="5">GntR family transcriptional regulator</fullName>
    </submittedName>
</protein>
<dbReference type="SMART" id="SM00345">
    <property type="entry name" value="HTH_GNTR"/>
    <property type="match status" value="1"/>
</dbReference>
<dbReference type="Gene3D" id="3.40.1410.10">
    <property type="entry name" value="Chorismate lyase-like"/>
    <property type="match status" value="1"/>
</dbReference>
<evidence type="ECO:0000256" key="2">
    <source>
        <dbReference type="ARBA" id="ARBA00023125"/>
    </source>
</evidence>
<sequence length="265" mass="28969">MPTQYGQIAADLRRRVKQGEWPPGTALPTQTELCEEYGVARATMTAALNQLQGERLVTGVRGQGTFVLDWRPIRVSLPRYPAILEPEGHAGAWETACQQAGAAGSMVTVEVAHERADVDVAEALGLTEGTDTVIRHSRHATLNDSTCQVHTAYYPAHLIEGTPLAGQEKVVGSLYGAMRAAGIDPASADEHLSARPATADEAAEFTLMTGFPVLTLDRLTRDQEGRRVEWLRMVIDPTRVMVTYDGLPPTWPARKSPLHDFARYK</sequence>
<proteinExistence type="predicted"/>
<dbReference type="InterPro" id="IPR011663">
    <property type="entry name" value="UTRA"/>
</dbReference>
<evidence type="ECO:0000256" key="3">
    <source>
        <dbReference type="ARBA" id="ARBA00023163"/>
    </source>
</evidence>
<keyword evidence="6" id="KW-1185">Reference proteome</keyword>
<keyword evidence="2" id="KW-0238">DNA-binding</keyword>
<dbReference type="PROSITE" id="PS50949">
    <property type="entry name" value="HTH_GNTR"/>
    <property type="match status" value="1"/>
</dbReference>
<evidence type="ECO:0000256" key="1">
    <source>
        <dbReference type="ARBA" id="ARBA00023015"/>
    </source>
</evidence>
<comment type="caution">
    <text evidence="5">The sequence shown here is derived from an EMBL/GenBank/DDBJ whole genome shotgun (WGS) entry which is preliminary data.</text>
</comment>
<dbReference type="CDD" id="cd07377">
    <property type="entry name" value="WHTH_GntR"/>
    <property type="match status" value="1"/>
</dbReference>
<dbReference type="SMART" id="SM00866">
    <property type="entry name" value="UTRA"/>
    <property type="match status" value="1"/>
</dbReference>
<evidence type="ECO:0000259" key="4">
    <source>
        <dbReference type="PROSITE" id="PS50949"/>
    </source>
</evidence>
<dbReference type="InterPro" id="IPR028978">
    <property type="entry name" value="Chorismate_lyase_/UTRA_dom_sf"/>
</dbReference>
<name>A0ABN3D4H6_9ACTN</name>
<dbReference type="Proteomes" id="UP001499843">
    <property type="component" value="Unassembled WGS sequence"/>
</dbReference>
<dbReference type="EMBL" id="BAAAQX010000071">
    <property type="protein sequence ID" value="GAA2216499.1"/>
    <property type="molecule type" value="Genomic_DNA"/>
</dbReference>
<dbReference type="Gene3D" id="1.10.10.10">
    <property type="entry name" value="Winged helix-like DNA-binding domain superfamily/Winged helix DNA-binding domain"/>
    <property type="match status" value="1"/>
</dbReference>
<dbReference type="SUPFAM" id="SSF46785">
    <property type="entry name" value="Winged helix' DNA-binding domain"/>
    <property type="match status" value="1"/>
</dbReference>
<dbReference type="InterPro" id="IPR000524">
    <property type="entry name" value="Tscrpt_reg_HTH_GntR"/>
</dbReference>